<dbReference type="Proteomes" id="UP000035268">
    <property type="component" value="Chromosome"/>
</dbReference>
<feature type="binding site" evidence="7">
    <location>
        <position position="38"/>
    </location>
    <ligand>
        <name>S-adenosyl-L-methionine</name>
        <dbReference type="ChEBI" id="CHEBI:59789"/>
    </ligand>
</feature>
<dbReference type="STRING" id="1307763.L21SP4_01208"/>
<dbReference type="NCBIfam" id="TIGR00091">
    <property type="entry name" value="tRNA (guanosine(46)-N7)-methyltransferase TrmB"/>
    <property type="match status" value="1"/>
</dbReference>
<organism evidence="8 9">
    <name type="scientific">Kiritimatiella glycovorans</name>
    <dbReference type="NCBI Taxonomy" id="1307763"/>
    <lineage>
        <taxon>Bacteria</taxon>
        <taxon>Pseudomonadati</taxon>
        <taxon>Kiritimatiellota</taxon>
        <taxon>Kiritimatiellia</taxon>
        <taxon>Kiritimatiellales</taxon>
        <taxon>Kiritimatiellaceae</taxon>
        <taxon>Kiritimatiella</taxon>
    </lineage>
</organism>
<evidence type="ECO:0000313" key="9">
    <source>
        <dbReference type="Proteomes" id="UP000035268"/>
    </source>
</evidence>
<dbReference type="UniPathway" id="UPA00989"/>
<evidence type="ECO:0000256" key="7">
    <source>
        <dbReference type="HAMAP-Rule" id="MF_01057"/>
    </source>
</evidence>
<proteinExistence type="inferred from homology"/>
<dbReference type="GO" id="GO:0043527">
    <property type="term" value="C:tRNA methyltransferase complex"/>
    <property type="evidence" value="ECO:0007669"/>
    <property type="project" value="TreeGrafter"/>
</dbReference>
<dbReference type="KEGG" id="vbl:L21SP4_01208"/>
<feature type="binding site" evidence="7">
    <location>
        <position position="149"/>
    </location>
    <ligand>
        <name>substrate</name>
    </ligand>
</feature>
<protein>
    <recommendedName>
        <fullName evidence="7">tRNA (guanine-N(7)-)-methyltransferase</fullName>
        <ecNumber evidence="7">2.1.1.33</ecNumber>
    </recommendedName>
    <alternativeName>
        <fullName evidence="7">tRNA (guanine(46)-N(7))-methyltransferase</fullName>
    </alternativeName>
    <alternativeName>
        <fullName evidence="7">tRNA(m7G46)-methyltransferase</fullName>
    </alternativeName>
</protein>
<comment type="catalytic activity">
    <reaction evidence="1 7">
        <text>guanosine(46) in tRNA + S-adenosyl-L-methionine = N(7)-methylguanosine(46) in tRNA + S-adenosyl-L-homocysteine</text>
        <dbReference type="Rhea" id="RHEA:42708"/>
        <dbReference type="Rhea" id="RHEA-COMP:10188"/>
        <dbReference type="Rhea" id="RHEA-COMP:10189"/>
        <dbReference type="ChEBI" id="CHEBI:57856"/>
        <dbReference type="ChEBI" id="CHEBI:59789"/>
        <dbReference type="ChEBI" id="CHEBI:74269"/>
        <dbReference type="ChEBI" id="CHEBI:74480"/>
        <dbReference type="EC" id="2.1.1.33"/>
    </reaction>
</comment>
<dbReference type="InterPro" id="IPR029063">
    <property type="entry name" value="SAM-dependent_MTases_sf"/>
</dbReference>
<dbReference type="EC" id="2.1.1.33" evidence="7"/>
<dbReference type="PANTHER" id="PTHR23417:SF14">
    <property type="entry name" value="PENTACOTRIPEPTIDE-REPEAT REGION OF PRORP DOMAIN-CONTAINING PROTEIN"/>
    <property type="match status" value="1"/>
</dbReference>
<dbReference type="HAMAP" id="MF_01057">
    <property type="entry name" value="tRNA_methyltr_TrmB"/>
    <property type="match status" value="1"/>
</dbReference>
<evidence type="ECO:0000256" key="5">
    <source>
        <dbReference type="ARBA" id="ARBA00022691"/>
    </source>
</evidence>
<reference evidence="8 9" key="2">
    <citation type="journal article" date="2016" name="ISME J.">
        <title>Characterization of the first cultured representative of Verrucomicrobia subdivision 5 indicates the proposal of a novel phylum.</title>
        <authorList>
            <person name="Spring S."/>
            <person name="Bunk B."/>
            <person name="Sproer C."/>
            <person name="Schumann P."/>
            <person name="Rohde M."/>
            <person name="Tindall B.J."/>
            <person name="Klenk H.P."/>
        </authorList>
    </citation>
    <scope>NUCLEOTIDE SEQUENCE [LARGE SCALE GENOMIC DNA]</scope>
    <source>
        <strain evidence="8 9">L21-Fru-AB</strain>
    </source>
</reference>
<feature type="binding site" evidence="7">
    <location>
        <begin position="181"/>
        <end position="184"/>
    </location>
    <ligand>
        <name>substrate</name>
    </ligand>
</feature>
<evidence type="ECO:0000256" key="1">
    <source>
        <dbReference type="ARBA" id="ARBA00000142"/>
    </source>
</evidence>
<comment type="caution">
    <text evidence="7">Lacks conserved residue(s) required for the propagation of feature annotation.</text>
</comment>
<evidence type="ECO:0000256" key="2">
    <source>
        <dbReference type="ARBA" id="ARBA00003015"/>
    </source>
</evidence>
<dbReference type="PANTHER" id="PTHR23417">
    <property type="entry name" value="3-DEOXY-D-MANNO-OCTULOSONIC-ACID TRANSFERASE/TRNA GUANINE-N 7 - -METHYLTRANSFERASE"/>
    <property type="match status" value="1"/>
</dbReference>
<accession>A0A0G3EDB7</accession>
<feature type="binding site" evidence="7">
    <location>
        <position position="113"/>
    </location>
    <ligand>
        <name>S-adenosyl-L-methionine</name>
        <dbReference type="ChEBI" id="CHEBI:59789"/>
    </ligand>
</feature>
<dbReference type="InterPro" id="IPR003358">
    <property type="entry name" value="tRNA_(Gua-N-7)_MeTrfase_Trmb"/>
</dbReference>
<dbReference type="EMBL" id="CP010904">
    <property type="protein sequence ID" value="AKJ64456.1"/>
    <property type="molecule type" value="Genomic_DNA"/>
</dbReference>
<feature type="binding site" evidence="7">
    <location>
        <position position="117"/>
    </location>
    <ligand>
        <name>substrate</name>
    </ligand>
</feature>
<dbReference type="Pfam" id="PF02390">
    <property type="entry name" value="Methyltransf_4"/>
    <property type="match status" value="1"/>
</dbReference>
<dbReference type="CDD" id="cd02440">
    <property type="entry name" value="AdoMet_MTases"/>
    <property type="match status" value="1"/>
</dbReference>
<reference evidence="9" key="1">
    <citation type="submission" date="2015-02" db="EMBL/GenBank/DDBJ databases">
        <title>Description and complete genome sequence of the first cultured representative of the subdivision 5 of the Verrucomicrobia phylum.</title>
        <authorList>
            <person name="Spring S."/>
            <person name="Bunk B."/>
            <person name="Sproer C."/>
            <person name="Klenk H.-P."/>
        </authorList>
    </citation>
    <scope>NUCLEOTIDE SEQUENCE [LARGE SCALE GENOMIC DNA]</scope>
    <source>
        <strain evidence="9">L21-Fru-AB</strain>
    </source>
</reference>
<dbReference type="AlphaFoldDB" id="A0A0G3EDB7"/>
<keyword evidence="6 7" id="KW-0819">tRNA processing</keyword>
<sequence length="201" mass="23268">MPVVCDPSTSLRIHPGNWLGPLELDRHFANPGRPLDLDLGCGKGRFLVARAAAHPETRFLGLDRMLERIRKVDRKLVRRQLHNVRLLRVEGYYAVTYLLPAASVRTCFCLFPDPWPKKRHHHHRLFSPPFVDALHRTLQPGGVLHLATDHQPYFEEIYALLSSDPRFAPEPVFIPRPAERTDFELLYLGRKPIGRCSFRKR</sequence>
<keyword evidence="5 7" id="KW-0949">S-adenosyl-L-methionine</keyword>
<evidence type="ECO:0000256" key="4">
    <source>
        <dbReference type="ARBA" id="ARBA00022679"/>
    </source>
</evidence>
<dbReference type="RefSeq" id="WP_082116565.1">
    <property type="nucleotide sequence ID" value="NZ_CP010904.1"/>
</dbReference>
<keyword evidence="3 7" id="KW-0489">Methyltransferase</keyword>
<gene>
    <name evidence="7 8" type="primary">trmB</name>
    <name evidence="8" type="ORF">L21SP4_01208</name>
</gene>
<comment type="pathway">
    <text evidence="7">tRNA modification; N(7)-methylguanine-tRNA biosynthesis.</text>
</comment>
<dbReference type="Gene3D" id="3.40.50.150">
    <property type="entry name" value="Vaccinia Virus protein VP39"/>
    <property type="match status" value="1"/>
</dbReference>
<dbReference type="PROSITE" id="PS51625">
    <property type="entry name" value="SAM_MT_TRMB"/>
    <property type="match status" value="1"/>
</dbReference>
<dbReference type="PATRIC" id="fig|1609981.3.peg.1255"/>
<keyword evidence="4 7" id="KW-0808">Transferase</keyword>
<evidence type="ECO:0000256" key="6">
    <source>
        <dbReference type="ARBA" id="ARBA00022694"/>
    </source>
</evidence>
<dbReference type="SUPFAM" id="SSF53335">
    <property type="entry name" value="S-adenosyl-L-methionine-dependent methyltransferases"/>
    <property type="match status" value="1"/>
</dbReference>
<feature type="binding site" evidence="7">
    <location>
        <position position="90"/>
    </location>
    <ligand>
        <name>S-adenosyl-L-methionine</name>
        <dbReference type="ChEBI" id="CHEBI:59789"/>
    </ligand>
</feature>
<comment type="similarity">
    <text evidence="7">Belongs to the class I-like SAM-binding methyltransferase superfamily. TrmB family.</text>
</comment>
<dbReference type="GO" id="GO:0008176">
    <property type="term" value="F:tRNA (guanine(46)-N7)-methyltransferase activity"/>
    <property type="evidence" value="ECO:0007669"/>
    <property type="project" value="UniProtKB-UniRule"/>
</dbReference>
<dbReference type="InterPro" id="IPR055361">
    <property type="entry name" value="tRNA_methyltr_TrmB_bact"/>
</dbReference>
<evidence type="ECO:0000256" key="3">
    <source>
        <dbReference type="ARBA" id="ARBA00022603"/>
    </source>
</evidence>
<name>A0A0G3EDB7_9BACT</name>
<feature type="binding site" evidence="7">
    <location>
        <position position="63"/>
    </location>
    <ligand>
        <name>S-adenosyl-L-methionine</name>
        <dbReference type="ChEBI" id="CHEBI:59789"/>
    </ligand>
</feature>
<keyword evidence="9" id="KW-1185">Reference proteome</keyword>
<dbReference type="OrthoDB" id="9802090at2"/>
<comment type="function">
    <text evidence="2 7">Catalyzes the formation of N(7)-methylguanine at position 46 (m7G46) in tRNA.</text>
</comment>
<evidence type="ECO:0000313" key="8">
    <source>
        <dbReference type="EMBL" id="AKJ64456.1"/>
    </source>
</evidence>